<dbReference type="EMBL" id="VSSQ01142039">
    <property type="protein sequence ID" value="MPN63106.1"/>
    <property type="molecule type" value="Genomic_DNA"/>
</dbReference>
<protein>
    <submittedName>
        <fullName evidence="1">Uncharacterized protein</fullName>
    </submittedName>
</protein>
<comment type="caution">
    <text evidence="1">The sequence shown here is derived from an EMBL/GenBank/DDBJ whole genome shotgun (WGS) entry which is preliminary data.</text>
</comment>
<proteinExistence type="predicted"/>
<evidence type="ECO:0000313" key="1">
    <source>
        <dbReference type="EMBL" id="MPN63106.1"/>
    </source>
</evidence>
<name>A0A645JI50_9ZZZZ</name>
<sequence length="64" mass="7199">MFAGVHLILQRPGAVDFLPVSFRREIHAAVLRQLLHGLQTPHLDRYAERTAGKPAEYRAGHSLL</sequence>
<accession>A0A645JI50</accession>
<dbReference type="AlphaFoldDB" id="A0A645JI50"/>
<gene>
    <name evidence="1" type="ORF">SDC9_210860</name>
</gene>
<reference evidence="1" key="1">
    <citation type="submission" date="2019-08" db="EMBL/GenBank/DDBJ databases">
        <authorList>
            <person name="Kucharzyk K."/>
            <person name="Murdoch R.W."/>
            <person name="Higgins S."/>
            <person name="Loffler F."/>
        </authorList>
    </citation>
    <scope>NUCLEOTIDE SEQUENCE</scope>
</reference>
<organism evidence="1">
    <name type="scientific">bioreactor metagenome</name>
    <dbReference type="NCBI Taxonomy" id="1076179"/>
    <lineage>
        <taxon>unclassified sequences</taxon>
        <taxon>metagenomes</taxon>
        <taxon>ecological metagenomes</taxon>
    </lineage>
</organism>